<gene>
    <name evidence="2" type="ORF">GCM10011452_05780</name>
</gene>
<organism evidence="2 3">
    <name type="scientific">Gemmobacter lanyuensis</name>
    <dbReference type="NCBI Taxonomy" id="1054497"/>
    <lineage>
        <taxon>Bacteria</taxon>
        <taxon>Pseudomonadati</taxon>
        <taxon>Pseudomonadota</taxon>
        <taxon>Alphaproteobacteria</taxon>
        <taxon>Rhodobacterales</taxon>
        <taxon>Paracoccaceae</taxon>
        <taxon>Gemmobacter</taxon>
    </lineage>
</organism>
<feature type="domain" description="DUF6456" evidence="1">
    <location>
        <begin position="234"/>
        <end position="369"/>
    </location>
</feature>
<dbReference type="Proteomes" id="UP000628984">
    <property type="component" value="Unassembled WGS sequence"/>
</dbReference>
<protein>
    <submittedName>
        <fullName evidence="2">Helix-turn-helix domain containing protein</fullName>
    </submittedName>
</protein>
<sequence length="380" mass="41562">MEPNLRADFTLPAWLPDAVRLYLDHTEEGLSLRELARRQGVAASTVMRQVRRYEARRDDPLVDEALVALGRAQGQGSASSALGRKDAPEMTAPLRATPITLDEAGIEREGRRVLRRMAEPGAVMAIAPDMPKAAVLRAAADGRMVQTAVLERAVAQAFALQDWIAVQKTQGRLTTYEITAAGRAALKRMVEEEDRRRMTQHAAFGLAEMAVPFEGAAWAEAGIGAGADAPRRTRYVQTESPVAVLARRRDRDGRAFLEADLVQAAERLREDYELAQIGLRGTLNWDGILTGADRGPDMAERGGNPAATAARERVAAALRDLGPGLGDVALRVCCYLEGLEVAERRMGWAARSGKIVLRIALQRLRRHYQDRYGRSGPLIG</sequence>
<comment type="caution">
    <text evidence="2">The sequence shown here is derived from an EMBL/GenBank/DDBJ whole genome shotgun (WGS) entry which is preliminary data.</text>
</comment>
<name>A0A918IMC7_9RHOB</name>
<evidence type="ECO:0000313" key="2">
    <source>
        <dbReference type="EMBL" id="GGW22396.1"/>
    </source>
</evidence>
<reference evidence="2" key="1">
    <citation type="journal article" date="2014" name="Int. J. Syst. Evol. Microbiol.">
        <title>Complete genome sequence of Corynebacterium casei LMG S-19264T (=DSM 44701T), isolated from a smear-ripened cheese.</title>
        <authorList>
            <consortium name="US DOE Joint Genome Institute (JGI-PGF)"/>
            <person name="Walter F."/>
            <person name="Albersmeier A."/>
            <person name="Kalinowski J."/>
            <person name="Ruckert C."/>
        </authorList>
    </citation>
    <scope>NUCLEOTIDE SEQUENCE</scope>
    <source>
        <strain evidence="2">KCTC 23714</strain>
    </source>
</reference>
<dbReference type="RefSeq" id="WP_189632291.1">
    <property type="nucleotide sequence ID" value="NZ_BMYQ01000001.1"/>
</dbReference>
<dbReference type="InterPro" id="IPR045599">
    <property type="entry name" value="DUF6456"/>
</dbReference>
<accession>A0A918IMC7</accession>
<evidence type="ECO:0000259" key="1">
    <source>
        <dbReference type="Pfam" id="PF20057"/>
    </source>
</evidence>
<reference evidence="2" key="2">
    <citation type="submission" date="2020-09" db="EMBL/GenBank/DDBJ databases">
        <authorList>
            <person name="Sun Q."/>
            <person name="Kim S."/>
        </authorList>
    </citation>
    <scope>NUCLEOTIDE SEQUENCE</scope>
    <source>
        <strain evidence="2">KCTC 23714</strain>
    </source>
</reference>
<proteinExistence type="predicted"/>
<keyword evidence="3" id="KW-1185">Reference proteome</keyword>
<evidence type="ECO:0000313" key="3">
    <source>
        <dbReference type="Proteomes" id="UP000628984"/>
    </source>
</evidence>
<dbReference type="EMBL" id="BMYQ01000001">
    <property type="protein sequence ID" value="GGW22396.1"/>
    <property type="molecule type" value="Genomic_DNA"/>
</dbReference>
<dbReference type="Pfam" id="PF20057">
    <property type="entry name" value="DUF6456"/>
    <property type="match status" value="1"/>
</dbReference>
<dbReference type="AlphaFoldDB" id="A0A918IMC7"/>